<keyword evidence="8" id="KW-0732">Signal</keyword>
<gene>
    <name evidence="12" type="ORF">PNOK_0965400</name>
</gene>
<dbReference type="Pfam" id="PF02373">
    <property type="entry name" value="JmjC"/>
    <property type="match status" value="1"/>
</dbReference>
<evidence type="ECO:0000259" key="11">
    <source>
        <dbReference type="PROSITE" id="PS51805"/>
    </source>
</evidence>
<dbReference type="InParanoid" id="A0A286U680"/>
<dbReference type="GO" id="GO:0010468">
    <property type="term" value="P:regulation of gene expression"/>
    <property type="evidence" value="ECO:0007669"/>
    <property type="project" value="TreeGrafter"/>
</dbReference>
<feature type="region of interest" description="Disordered" evidence="7">
    <location>
        <begin position="1356"/>
        <end position="1381"/>
    </location>
</feature>
<dbReference type="GO" id="GO:0051864">
    <property type="term" value="F:histone H3K36 demethylase activity"/>
    <property type="evidence" value="ECO:0007669"/>
    <property type="project" value="TreeGrafter"/>
</dbReference>
<dbReference type="Pfam" id="PF13771">
    <property type="entry name" value="zf-HC5HC2H"/>
    <property type="match status" value="1"/>
</dbReference>
<dbReference type="PROSITE" id="PS51183">
    <property type="entry name" value="JMJN"/>
    <property type="match status" value="1"/>
</dbReference>
<dbReference type="GO" id="GO:0005634">
    <property type="term" value="C:nucleus"/>
    <property type="evidence" value="ECO:0007669"/>
    <property type="project" value="TreeGrafter"/>
</dbReference>
<feature type="region of interest" description="Disordered" evidence="7">
    <location>
        <begin position="821"/>
        <end position="856"/>
    </location>
</feature>
<dbReference type="Proteomes" id="UP000217199">
    <property type="component" value="Unassembled WGS sequence"/>
</dbReference>
<evidence type="ECO:0000313" key="13">
    <source>
        <dbReference type="Proteomes" id="UP000217199"/>
    </source>
</evidence>
<organism evidence="12 13">
    <name type="scientific">Pyrrhoderma noxium</name>
    <dbReference type="NCBI Taxonomy" id="2282107"/>
    <lineage>
        <taxon>Eukaryota</taxon>
        <taxon>Fungi</taxon>
        <taxon>Dikarya</taxon>
        <taxon>Basidiomycota</taxon>
        <taxon>Agaricomycotina</taxon>
        <taxon>Agaricomycetes</taxon>
        <taxon>Hymenochaetales</taxon>
        <taxon>Hymenochaetaceae</taxon>
        <taxon>Pyrrhoderma</taxon>
    </lineage>
</organism>
<dbReference type="CDD" id="cd15571">
    <property type="entry name" value="ePHD"/>
    <property type="match status" value="1"/>
</dbReference>
<feature type="region of interest" description="Disordered" evidence="7">
    <location>
        <begin position="520"/>
        <end position="564"/>
    </location>
</feature>
<feature type="signal peptide" evidence="8">
    <location>
        <begin position="1"/>
        <end position="22"/>
    </location>
</feature>
<feature type="domain" description="JmjC" evidence="10">
    <location>
        <begin position="629"/>
        <end position="795"/>
    </location>
</feature>
<dbReference type="InterPro" id="IPR034732">
    <property type="entry name" value="EPHD"/>
</dbReference>
<evidence type="ECO:0000259" key="10">
    <source>
        <dbReference type="PROSITE" id="PS51184"/>
    </source>
</evidence>
<dbReference type="OrthoDB" id="9547406at2759"/>
<feature type="domain" description="JmjN" evidence="9">
    <location>
        <begin position="378"/>
        <end position="419"/>
    </location>
</feature>
<feature type="compositionally biased region" description="Polar residues" evidence="7">
    <location>
        <begin position="829"/>
        <end position="840"/>
    </location>
</feature>
<proteinExistence type="inferred from homology"/>
<feature type="compositionally biased region" description="Low complexity" evidence="7">
    <location>
        <begin position="1357"/>
        <end position="1374"/>
    </location>
</feature>
<evidence type="ECO:0000256" key="7">
    <source>
        <dbReference type="SAM" id="MobiDB-lite"/>
    </source>
</evidence>
<dbReference type="Pfam" id="PF01764">
    <property type="entry name" value="Lipase_3"/>
    <property type="match status" value="1"/>
</dbReference>
<accession>A0A286U680</accession>
<dbReference type="PROSITE" id="PS51805">
    <property type="entry name" value="EPHD"/>
    <property type="match status" value="1"/>
</dbReference>
<dbReference type="SMART" id="SM00545">
    <property type="entry name" value="JmjN"/>
    <property type="match status" value="1"/>
</dbReference>
<dbReference type="EC" id="1.14.11.66" evidence="2"/>
<dbReference type="InterPro" id="IPR003347">
    <property type="entry name" value="JmjC_dom"/>
</dbReference>
<dbReference type="PROSITE" id="PS51184">
    <property type="entry name" value="JMJC"/>
    <property type="match status" value="1"/>
</dbReference>
<evidence type="ECO:0000256" key="5">
    <source>
        <dbReference type="ARBA" id="ARBA00022833"/>
    </source>
</evidence>
<dbReference type="SMART" id="SM00558">
    <property type="entry name" value="JmjC"/>
    <property type="match status" value="1"/>
</dbReference>
<dbReference type="EMBL" id="NBII01000011">
    <property type="protein sequence ID" value="PAV15101.1"/>
    <property type="molecule type" value="Genomic_DNA"/>
</dbReference>
<comment type="caution">
    <text evidence="12">The sequence shown here is derived from an EMBL/GenBank/DDBJ whole genome shotgun (WGS) entry which is preliminary data.</text>
</comment>
<evidence type="ECO:0000313" key="12">
    <source>
        <dbReference type="EMBL" id="PAV15101.1"/>
    </source>
</evidence>
<feature type="region of interest" description="Disordered" evidence="7">
    <location>
        <begin position="329"/>
        <end position="371"/>
    </location>
</feature>
<evidence type="ECO:0000259" key="9">
    <source>
        <dbReference type="PROSITE" id="PS51183"/>
    </source>
</evidence>
<name>A0A286U680_9AGAM</name>
<dbReference type="Pfam" id="PF02375">
    <property type="entry name" value="JmjN"/>
    <property type="match status" value="1"/>
</dbReference>
<evidence type="ECO:0000256" key="8">
    <source>
        <dbReference type="SAM" id="SignalP"/>
    </source>
</evidence>
<dbReference type="GO" id="GO:0000785">
    <property type="term" value="C:chromatin"/>
    <property type="evidence" value="ECO:0007669"/>
    <property type="project" value="TreeGrafter"/>
</dbReference>
<reference evidence="12 13" key="1">
    <citation type="journal article" date="2017" name="Mol. Ecol.">
        <title>Comparative and population genomic landscape of Phellinus noxius: A hypervariable fungus causing root rot in trees.</title>
        <authorList>
            <person name="Chung C.L."/>
            <person name="Lee T.J."/>
            <person name="Akiba M."/>
            <person name="Lee H.H."/>
            <person name="Kuo T.H."/>
            <person name="Liu D."/>
            <person name="Ke H.M."/>
            <person name="Yokoi T."/>
            <person name="Roa M.B."/>
            <person name="Lu M.J."/>
            <person name="Chang Y.Y."/>
            <person name="Ann P.J."/>
            <person name="Tsai J.N."/>
            <person name="Chen C.Y."/>
            <person name="Tzean S.S."/>
            <person name="Ota Y."/>
            <person name="Hattori T."/>
            <person name="Sahashi N."/>
            <person name="Liou R.F."/>
            <person name="Kikuchi T."/>
            <person name="Tsai I.J."/>
        </authorList>
    </citation>
    <scope>NUCLEOTIDE SEQUENCE [LARGE SCALE GENOMIC DNA]</scope>
    <source>
        <strain evidence="12 13">FFPRI411160</strain>
    </source>
</reference>
<protein>
    <recommendedName>
        <fullName evidence="2">[histone H3]-trimethyl-L-lysine(9) demethylase</fullName>
        <ecNumber evidence="2">1.14.11.66</ecNumber>
    </recommendedName>
</protein>
<dbReference type="CDD" id="cd00519">
    <property type="entry name" value="Lipase_3"/>
    <property type="match status" value="1"/>
</dbReference>
<dbReference type="SUPFAM" id="SSF53474">
    <property type="entry name" value="alpha/beta-Hydrolases"/>
    <property type="match status" value="1"/>
</dbReference>
<comment type="catalytic activity">
    <reaction evidence="6">
        <text>N(6),N(6),N(6)-trimethyl-L-lysyl(9)-[histone H3] + 2 2-oxoglutarate + 2 O2 = N(6)-methyl-L-lysyl(9)-[histone H3] + 2 formaldehyde + 2 succinate + 2 CO2</text>
        <dbReference type="Rhea" id="RHEA:60200"/>
        <dbReference type="Rhea" id="RHEA-COMP:15538"/>
        <dbReference type="Rhea" id="RHEA-COMP:15542"/>
        <dbReference type="ChEBI" id="CHEBI:15379"/>
        <dbReference type="ChEBI" id="CHEBI:16526"/>
        <dbReference type="ChEBI" id="CHEBI:16810"/>
        <dbReference type="ChEBI" id="CHEBI:16842"/>
        <dbReference type="ChEBI" id="CHEBI:30031"/>
        <dbReference type="ChEBI" id="CHEBI:61929"/>
        <dbReference type="ChEBI" id="CHEBI:61961"/>
        <dbReference type="EC" id="1.14.11.66"/>
    </reaction>
</comment>
<dbReference type="GO" id="GO:0140684">
    <property type="term" value="F:histone H3K9me2/H3K9me3 demethylase activity"/>
    <property type="evidence" value="ECO:0007669"/>
    <property type="project" value="UniProtKB-EC"/>
</dbReference>
<sequence length="1428" mass="157090">MAFGHQLPFVTYFFLVATVICARGSVLRQRSISQDLFNDFVRFVNFSSGAYQASCPSPVGSTLVTAFNNNPTSTEGYIARDDFQKQIIVAFRGSQQFQDDLTDISILLVPYVSPNVSFSATAFVHAGFLTAYNSVASTVLSTVRSELASYPDYELISTGHSLGAALASLGGASLAANFPDSKLRVFTFGQPRTGNPGYAQVIEDLVGTENLYRAVHTSDGVPTLIPRILGYEHHVTEYWQFQDPATVENVKQCSGREDPTCSDSIPSGGINAAHHTYFGQDLGNPVVTYDLTIIMLPLNVTLSLLSQPSTFKVSSNYTMLDESASTSVSTRLCPHNPLPQPDHFYSPDGERGGVASSSYSRNNTLLNPDEDPLATRGIPVFKPTMEEFLNFEDYMNRIECWGMRSGIVKVVPPKEWTDALPSIKEQLSKVRIKSPIEQHMLGNAGIFRQQNIERRKMISVREWTELCAKEDFRAPAVFEVGLKAPEGALSARRSRRRAASSVLEDVVLNGATSVKEELMDANISSPPPGSSSHNVINNEDDRVSNSTPKVGGKASTPRDERKVKADRNAKLDTVFYECFDPHTSWLPTGTVAADYTPELCSTLERRYWRNCGLGRPAWYGADTAGSLFTDETTSWNVSCLPSALSRLLPKTSAGLPGVNTPYLYFGMWRATFAWHVEDMDLFSINYIHFGAPKFWYAVPQGRASQLENTLRSYFPGDSNKCKQFLRHKSFFASPTLLAKGSCKPNTLVQHAGEFVITYPRGYHAGFNLGLNCAESVNFALDSWLDIGRKAKACGCVGDSVRIDVDALLQARREEACLSSADTENLEISPPNTKSMPMNSKSKTRKRKQNNNESSYSKKMRVSLDICGVPLDEHVAGPSTLSTPISPLKKIKLRIPAARDRRCFPCCLCVSQSTDGLLTVTGIPEKRSGCQNLIPRDAEGAEIWKAHEKCALIVPETWVDEIINDTGQKERVVFGVDSIVKDRWNLKCSACQKPQVKEHGAPIQCTKGKCPKAFHVSCACEGGPDARFTFKETSLVERQVVLAENAALSYPEFSTNQVQEEESTIFSNSLPLVAKATSLKTITKIEYEMLCSQHNPVTAALKKAGKISRVRTYLSELPEMSRIKVRVSTGVFEVSLISVDEDNGTVDVIWDGGIKRTFKWSSLVWGESQGEPIGHKPSVAAPPELQEKNKFEKEGIHREDSRNRSETLTCRVSIPYSNRFSVFPTNSAHEVGRFSYGSSLYEPGRDSFGVNSPLNTTSSSLSLNVGTSLNVVSASNPPFASSSTSCYKSGNHFNFPSQGYTSWKINTLPNVLGLDQRRPQLSQSLQKTLAESVALLPPRPDFVASFSEFNQGALATKSSSTSSSDVSPSSSNSSSFHPIPAPTFPEMPGIIQELQLLSAMEPSKMQEALDSRPALKETLRQLLARLRHP</sequence>
<dbReference type="InterPro" id="IPR003349">
    <property type="entry name" value="JmjN"/>
</dbReference>
<feature type="domain" description="PHD-type" evidence="11">
    <location>
        <begin position="903"/>
        <end position="1046"/>
    </location>
</feature>
<keyword evidence="4" id="KW-0863">Zinc-finger</keyword>
<evidence type="ECO:0000256" key="1">
    <source>
        <dbReference type="ARBA" id="ARBA00009711"/>
    </source>
</evidence>
<evidence type="ECO:0000256" key="4">
    <source>
        <dbReference type="ARBA" id="ARBA00022771"/>
    </source>
</evidence>
<dbReference type="GO" id="GO:0006629">
    <property type="term" value="P:lipid metabolic process"/>
    <property type="evidence" value="ECO:0007669"/>
    <property type="project" value="InterPro"/>
</dbReference>
<dbReference type="Gene3D" id="3.40.50.1820">
    <property type="entry name" value="alpha/beta hydrolase"/>
    <property type="match status" value="1"/>
</dbReference>
<feature type="compositionally biased region" description="Polar residues" evidence="7">
    <location>
        <begin position="355"/>
        <end position="366"/>
    </location>
</feature>
<dbReference type="PANTHER" id="PTHR10694">
    <property type="entry name" value="LYSINE-SPECIFIC DEMETHYLASE"/>
    <property type="match status" value="1"/>
</dbReference>
<dbReference type="InterPro" id="IPR029058">
    <property type="entry name" value="AB_hydrolase_fold"/>
</dbReference>
<evidence type="ECO:0000256" key="6">
    <source>
        <dbReference type="ARBA" id="ARBA00049349"/>
    </source>
</evidence>
<dbReference type="Gene3D" id="3.30.40.10">
    <property type="entry name" value="Zinc/RING finger domain, C3HC4 (zinc finger)"/>
    <property type="match status" value="1"/>
</dbReference>
<keyword evidence="13" id="KW-1185">Reference proteome</keyword>
<dbReference type="SUPFAM" id="SSF51197">
    <property type="entry name" value="Clavaminate synthase-like"/>
    <property type="match status" value="1"/>
</dbReference>
<dbReference type="STRING" id="2282107.A0A286U680"/>
<comment type="similarity">
    <text evidence="1">Belongs to the JHDM3 histone demethylase family.</text>
</comment>
<dbReference type="PANTHER" id="PTHR10694:SF7">
    <property type="entry name" value="[HISTONE H3]-TRIMETHYL-L-LYSINE(9) DEMETHYLASE"/>
    <property type="match status" value="1"/>
</dbReference>
<keyword evidence="5" id="KW-0862">Zinc</keyword>
<feature type="chain" id="PRO_5013796704" description="[histone H3]-trimethyl-L-lysine(9) demethylase" evidence="8">
    <location>
        <begin position="23"/>
        <end position="1428"/>
    </location>
</feature>
<keyword evidence="3" id="KW-0479">Metal-binding</keyword>
<dbReference type="GO" id="GO:0008270">
    <property type="term" value="F:zinc ion binding"/>
    <property type="evidence" value="ECO:0007669"/>
    <property type="project" value="UniProtKB-KW"/>
</dbReference>
<dbReference type="InterPro" id="IPR002921">
    <property type="entry name" value="Fungal_lipase-type"/>
</dbReference>
<evidence type="ECO:0000256" key="3">
    <source>
        <dbReference type="ARBA" id="ARBA00022723"/>
    </source>
</evidence>
<dbReference type="InterPro" id="IPR013083">
    <property type="entry name" value="Znf_RING/FYVE/PHD"/>
</dbReference>
<dbReference type="Gene3D" id="2.60.120.650">
    <property type="entry name" value="Cupin"/>
    <property type="match status" value="2"/>
</dbReference>
<evidence type="ECO:0000256" key="2">
    <source>
        <dbReference type="ARBA" id="ARBA00012900"/>
    </source>
</evidence>